<proteinExistence type="predicted"/>
<dbReference type="OrthoDB" id="384721at2"/>
<dbReference type="GO" id="GO:0008081">
    <property type="term" value="F:phosphoric diester hydrolase activity"/>
    <property type="evidence" value="ECO:0007669"/>
    <property type="project" value="InterPro"/>
</dbReference>
<comment type="caution">
    <text evidence="3">The sequence shown here is derived from an EMBL/GenBank/DDBJ whole genome shotgun (WGS) entry which is preliminary data.</text>
</comment>
<dbReference type="PANTHER" id="PTHR46211">
    <property type="entry name" value="GLYCEROPHOSPHORYL DIESTER PHOSPHODIESTERASE"/>
    <property type="match status" value="1"/>
</dbReference>
<sequence>MNRQLIQGLALSLLLWSLIVPSLADAQSASKSGSAIDSISKYRTIMATRYPTGISAHRGNSQLAPENTLSTYMEVLNMQVDYIEIDVRTTQDGQLVILHDGSLNRTTTGTGPLKEQTLSALRMLSAGKGFGDRFQTERIPTLDEVCQLVSRWNDTHTKPTNLYVDCKEVAPAPLVKTLAHYGLLKNAVFYGSDETLLALKQVAPTARLMPSLKRAEDMPDKIKKLNPYAFDLSWPAVNETLIQQIHQQGIKAFADLLGPLDAAEYYRKVAQLHLDVIQTDYVLKVSQTLAEPTH</sequence>
<reference evidence="3 4" key="1">
    <citation type="submission" date="2018-06" db="EMBL/GenBank/DDBJ databases">
        <title>Spirosoma sp. HMF3257 Genome sequencing and assembly.</title>
        <authorList>
            <person name="Kang H."/>
            <person name="Cha I."/>
            <person name="Kim H."/>
            <person name="Kang J."/>
            <person name="Joh K."/>
        </authorList>
    </citation>
    <scope>NUCLEOTIDE SEQUENCE [LARGE SCALE GENOMIC DNA]</scope>
    <source>
        <strain evidence="3 4">HMF3257</strain>
    </source>
</reference>
<evidence type="ECO:0000256" key="1">
    <source>
        <dbReference type="SAM" id="SignalP"/>
    </source>
</evidence>
<dbReference type="Pfam" id="PF03009">
    <property type="entry name" value="GDPD"/>
    <property type="match status" value="1"/>
</dbReference>
<gene>
    <name evidence="3" type="ORF">HMF3257_11780</name>
</gene>
<dbReference type="AlphaFoldDB" id="A0A327NHA3"/>
<dbReference type="CDD" id="cd08566">
    <property type="entry name" value="GDPD_AtGDE_like"/>
    <property type="match status" value="1"/>
</dbReference>
<dbReference type="EMBL" id="QLII01000001">
    <property type="protein sequence ID" value="RAI74761.1"/>
    <property type="molecule type" value="Genomic_DNA"/>
</dbReference>
<feature type="domain" description="GP-PDE" evidence="2">
    <location>
        <begin position="52"/>
        <end position="289"/>
    </location>
</feature>
<dbReference type="Gene3D" id="3.20.20.190">
    <property type="entry name" value="Phosphatidylinositol (PI) phosphodiesterase"/>
    <property type="match status" value="1"/>
</dbReference>
<evidence type="ECO:0000313" key="3">
    <source>
        <dbReference type="EMBL" id="RAI74761.1"/>
    </source>
</evidence>
<protein>
    <submittedName>
        <fullName evidence="3">Glycerophosphodiester phosphodiesterase</fullName>
    </submittedName>
</protein>
<organism evidence="3 4">
    <name type="scientific">Spirosoma telluris</name>
    <dbReference type="NCBI Taxonomy" id="2183553"/>
    <lineage>
        <taxon>Bacteria</taxon>
        <taxon>Pseudomonadati</taxon>
        <taxon>Bacteroidota</taxon>
        <taxon>Cytophagia</taxon>
        <taxon>Cytophagales</taxon>
        <taxon>Cytophagaceae</taxon>
        <taxon>Spirosoma</taxon>
    </lineage>
</organism>
<dbReference type="PROSITE" id="PS50007">
    <property type="entry name" value="PIPLC_X_DOMAIN"/>
    <property type="match status" value="1"/>
</dbReference>
<feature type="chain" id="PRO_5016441629" evidence="1">
    <location>
        <begin position="27"/>
        <end position="294"/>
    </location>
</feature>
<dbReference type="PROSITE" id="PS51704">
    <property type="entry name" value="GP_PDE"/>
    <property type="match status" value="1"/>
</dbReference>
<dbReference type="Proteomes" id="UP000249016">
    <property type="component" value="Unassembled WGS sequence"/>
</dbReference>
<name>A0A327NHA3_9BACT</name>
<accession>A0A327NHA3</accession>
<evidence type="ECO:0000313" key="4">
    <source>
        <dbReference type="Proteomes" id="UP000249016"/>
    </source>
</evidence>
<feature type="signal peptide" evidence="1">
    <location>
        <begin position="1"/>
        <end position="26"/>
    </location>
</feature>
<dbReference type="SUPFAM" id="SSF51695">
    <property type="entry name" value="PLC-like phosphodiesterases"/>
    <property type="match status" value="1"/>
</dbReference>
<keyword evidence="1" id="KW-0732">Signal</keyword>
<dbReference type="GO" id="GO:0006629">
    <property type="term" value="P:lipid metabolic process"/>
    <property type="evidence" value="ECO:0007669"/>
    <property type="project" value="InterPro"/>
</dbReference>
<dbReference type="PANTHER" id="PTHR46211:SF1">
    <property type="entry name" value="GLYCEROPHOSPHODIESTER PHOSPHODIESTERASE, CYTOPLASMIC"/>
    <property type="match status" value="1"/>
</dbReference>
<dbReference type="InterPro" id="IPR017946">
    <property type="entry name" value="PLC-like_Pdiesterase_TIM-brl"/>
</dbReference>
<keyword evidence="4" id="KW-1185">Reference proteome</keyword>
<evidence type="ECO:0000259" key="2">
    <source>
        <dbReference type="PROSITE" id="PS51704"/>
    </source>
</evidence>
<dbReference type="RefSeq" id="WP_111342350.1">
    <property type="nucleotide sequence ID" value="NZ_QLII01000001.1"/>
</dbReference>
<dbReference type="InterPro" id="IPR030395">
    <property type="entry name" value="GP_PDE_dom"/>
</dbReference>